<reference evidence="7" key="2">
    <citation type="journal article" date="2024" name="Plant">
        <title>Genomic evolution and insights into agronomic trait innovations of Sesamum species.</title>
        <authorList>
            <person name="Miao H."/>
            <person name="Wang L."/>
            <person name="Qu L."/>
            <person name="Liu H."/>
            <person name="Sun Y."/>
            <person name="Le M."/>
            <person name="Wang Q."/>
            <person name="Wei S."/>
            <person name="Zheng Y."/>
            <person name="Lin W."/>
            <person name="Duan Y."/>
            <person name="Cao H."/>
            <person name="Xiong S."/>
            <person name="Wang X."/>
            <person name="Wei L."/>
            <person name="Li C."/>
            <person name="Ma Q."/>
            <person name="Ju M."/>
            <person name="Zhao R."/>
            <person name="Li G."/>
            <person name="Mu C."/>
            <person name="Tian Q."/>
            <person name="Mei H."/>
            <person name="Zhang T."/>
            <person name="Gao T."/>
            <person name="Zhang H."/>
        </authorList>
    </citation>
    <scope>NUCLEOTIDE SEQUENCE</scope>
    <source>
        <strain evidence="7">KEN8</strain>
    </source>
</reference>
<feature type="domain" description="FAD-binding oxidoreductase/transferase type 4 C-terminal" evidence="6">
    <location>
        <begin position="5"/>
        <end position="120"/>
    </location>
</feature>
<name>A0AAW2K6Y1_9LAMI</name>
<comment type="similarity">
    <text evidence="2">Belongs to the FAD-binding oxidoreductase/transferase type 4 family.</text>
</comment>
<gene>
    <name evidence="7" type="ORF">Scaly_3042200</name>
</gene>
<evidence type="ECO:0000313" key="7">
    <source>
        <dbReference type="EMBL" id="KAL0302143.1"/>
    </source>
</evidence>
<dbReference type="GO" id="GO:0016491">
    <property type="term" value="F:oxidoreductase activity"/>
    <property type="evidence" value="ECO:0007669"/>
    <property type="project" value="UniProtKB-KW"/>
</dbReference>
<dbReference type="InterPro" id="IPR004113">
    <property type="entry name" value="FAD-bd_oxidored_4_C"/>
</dbReference>
<dbReference type="AlphaFoldDB" id="A0AAW2K6Y1"/>
<comment type="caution">
    <text evidence="7">The sequence shown here is derived from an EMBL/GenBank/DDBJ whole genome shotgun (WGS) entry which is preliminary data.</text>
</comment>
<organism evidence="7">
    <name type="scientific">Sesamum calycinum</name>
    <dbReference type="NCBI Taxonomy" id="2727403"/>
    <lineage>
        <taxon>Eukaryota</taxon>
        <taxon>Viridiplantae</taxon>
        <taxon>Streptophyta</taxon>
        <taxon>Embryophyta</taxon>
        <taxon>Tracheophyta</taxon>
        <taxon>Spermatophyta</taxon>
        <taxon>Magnoliopsida</taxon>
        <taxon>eudicotyledons</taxon>
        <taxon>Gunneridae</taxon>
        <taxon>Pentapetalae</taxon>
        <taxon>asterids</taxon>
        <taxon>lamiids</taxon>
        <taxon>Lamiales</taxon>
        <taxon>Pedaliaceae</taxon>
        <taxon>Sesamum</taxon>
    </lineage>
</organism>
<dbReference type="PANTHER" id="PTHR43716:SF1">
    <property type="entry name" value="D-2-HYDROXYGLUTARATE DEHYDROGENASE, MITOCHONDRIAL"/>
    <property type="match status" value="1"/>
</dbReference>
<dbReference type="Gene3D" id="3.30.70.2740">
    <property type="match status" value="1"/>
</dbReference>
<dbReference type="InterPro" id="IPR016171">
    <property type="entry name" value="Vanillyl_alc_oxidase_C-sub2"/>
</dbReference>
<dbReference type="InterPro" id="IPR051264">
    <property type="entry name" value="FAD-oxidored/transferase_4"/>
</dbReference>
<evidence type="ECO:0000256" key="1">
    <source>
        <dbReference type="ARBA" id="ARBA00001974"/>
    </source>
</evidence>
<evidence type="ECO:0000259" key="6">
    <source>
        <dbReference type="Pfam" id="PF02913"/>
    </source>
</evidence>
<dbReference type="InterPro" id="IPR016164">
    <property type="entry name" value="FAD-linked_Oxase-like_C"/>
</dbReference>
<reference evidence="7" key="1">
    <citation type="submission" date="2020-06" db="EMBL/GenBank/DDBJ databases">
        <authorList>
            <person name="Li T."/>
            <person name="Hu X."/>
            <person name="Zhang T."/>
            <person name="Song X."/>
            <person name="Zhang H."/>
            <person name="Dai N."/>
            <person name="Sheng W."/>
            <person name="Hou X."/>
            <person name="Wei L."/>
        </authorList>
    </citation>
    <scope>NUCLEOTIDE SEQUENCE</scope>
    <source>
        <strain evidence="7">KEN8</strain>
        <tissue evidence="7">Leaf</tissue>
    </source>
</reference>
<dbReference type="EMBL" id="JACGWM010000619">
    <property type="protein sequence ID" value="KAL0302143.1"/>
    <property type="molecule type" value="Genomic_DNA"/>
</dbReference>
<keyword evidence="3" id="KW-0285">Flavoprotein</keyword>
<accession>A0AAW2K6Y1</accession>
<evidence type="ECO:0000256" key="3">
    <source>
        <dbReference type="ARBA" id="ARBA00022630"/>
    </source>
</evidence>
<comment type="cofactor">
    <cofactor evidence="1">
        <name>FAD</name>
        <dbReference type="ChEBI" id="CHEBI:57692"/>
    </cofactor>
</comment>
<evidence type="ECO:0000256" key="2">
    <source>
        <dbReference type="ARBA" id="ARBA00008000"/>
    </source>
</evidence>
<sequence>MRMGIPEALMKAGAVYKYDLSLPPEKMYDLVEEMRGCLGAEANVVAYGHLGDGNLHLNISTQQYDDSWTSKHRGSISAEHGLGLMKANKIHYSKSLETVQLMADIKKLLDPNGILNPYKVLPTSVLPQRGEEEPKKEA</sequence>
<dbReference type="SUPFAM" id="SSF55103">
    <property type="entry name" value="FAD-linked oxidases, C-terminal domain"/>
    <property type="match status" value="1"/>
</dbReference>
<dbReference type="Pfam" id="PF02913">
    <property type="entry name" value="FAD-oxidase_C"/>
    <property type="match status" value="1"/>
</dbReference>
<evidence type="ECO:0000256" key="5">
    <source>
        <dbReference type="ARBA" id="ARBA00023002"/>
    </source>
</evidence>
<protein>
    <submittedName>
        <fullName evidence="7">D-2-hydroxyglutarate dehydrogenase, mitochondrial</fullName>
    </submittedName>
</protein>
<dbReference type="GO" id="GO:0005739">
    <property type="term" value="C:mitochondrion"/>
    <property type="evidence" value="ECO:0007669"/>
    <property type="project" value="TreeGrafter"/>
</dbReference>
<keyword evidence="5" id="KW-0560">Oxidoreductase</keyword>
<dbReference type="FunFam" id="1.10.45.10:FF:000001">
    <property type="entry name" value="D-lactate dehydrogenase mitochondrial"/>
    <property type="match status" value="1"/>
</dbReference>
<dbReference type="Gene3D" id="1.10.45.10">
    <property type="entry name" value="Vanillyl-alcohol Oxidase, Chain A, domain 4"/>
    <property type="match status" value="1"/>
</dbReference>
<evidence type="ECO:0000256" key="4">
    <source>
        <dbReference type="ARBA" id="ARBA00022827"/>
    </source>
</evidence>
<keyword evidence="4" id="KW-0274">FAD</keyword>
<dbReference type="GO" id="GO:0050660">
    <property type="term" value="F:flavin adenine dinucleotide binding"/>
    <property type="evidence" value="ECO:0007669"/>
    <property type="project" value="InterPro"/>
</dbReference>
<dbReference type="PANTHER" id="PTHR43716">
    <property type="entry name" value="D-2-HYDROXYGLUTARATE DEHYDROGENASE, MITOCHONDRIAL"/>
    <property type="match status" value="1"/>
</dbReference>
<proteinExistence type="inferred from homology"/>